<keyword evidence="3" id="KW-1185">Reference proteome</keyword>
<sequence>MPKQVISKKQRERGLKRLSSGIGLAKLHDRPVKFSTTIHGREKKKKRPEGRFLIQKP</sequence>
<evidence type="ECO:0000313" key="2">
    <source>
        <dbReference type="EMBL" id="MEM5288405.1"/>
    </source>
</evidence>
<reference evidence="2 3" key="1">
    <citation type="submission" date="2024-01" db="EMBL/GenBank/DDBJ databases">
        <title>The diversity of rhizobia nodulating Mimosa spp. in eleven states of Brazil covering several biomes is determined by host plant, location, and edaphic factors.</title>
        <authorList>
            <person name="Rouws L."/>
            <person name="Barauna A."/>
            <person name="Beukes C."/>
            <person name="De Faria S.M."/>
            <person name="Gross E."/>
            <person name="Dos Reis Junior F.B."/>
            <person name="Simon M."/>
            <person name="Maluk M."/>
            <person name="Odee D.W."/>
            <person name="Kenicer G."/>
            <person name="Young J.P.W."/>
            <person name="Reis V.M."/>
            <person name="Zilli J."/>
            <person name="James E.K."/>
        </authorList>
    </citation>
    <scope>NUCLEOTIDE SEQUENCE [LARGE SCALE GENOMIC DNA]</scope>
    <source>
        <strain evidence="2 3">JPY77</strain>
    </source>
</reference>
<organism evidence="2 3">
    <name type="scientific">Paraburkholderia sabiae</name>
    <dbReference type="NCBI Taxonomy" id="273251"/>
    <lineage>
        <taxon>Bacteria</taxon>
        <taxon>Pseudomonadati</taxon>
        <taxon>Pseudomonadota</taxon>
        <taxon>Betaproteobacteria</taxon>
        <taxon>Burkholderiales</taxon>
        <taxon>Burkholderiaceae</taxon>
        <taxon>Paraburkholderia</taxon>
    </lineage>
</organism>
<feature type="region of interest" description="Disordered" evidence="1">
    <location>
        <begin position="33"/>
        <end position="57"/>
    </location>
</feature>
<evidence type="ECO:0000313" key="3">
    <source>
        <dbReference type="Proteomes" id="UP001494588"/>
    </source>
</evidence>
<feature type="compositionally biased region" description="Basic residues" evidence="1">
    <location>
        <begin position="1"/>
        <end position="16"/>
    </location>
</feature>
<name>A0ABU9QG35_9BURK</name>
<evidence type="ECO:0000256" key="1">
    <source>
        <dbReference type="SAM" id="MobiDB-lite"/>
    </source>
</evidence>
<dbReference type="Proteomes" id="UP001494588">
    <property type="component" value="Unassembled WGS sequence"/>
</dbReference>
<protein>
    <submittedName>
        <fullName evidence="2">Uncharacterized protein</fullName>
    </submittedName>
</protein>
<gene>
    <name evidence="2" type="ORF">V4C55_22005</name>
</gene>
<dbReference type="RefSeq" id="WP_201661095.1">
    <property type="nucleotide sequence ID" value="NZ_CAJHCS010000045.1"/>
</dbReference>
<feature type="region of interest" description="Disordered" evidence="1">
    <location>
        <begin position="1"/>
        <end position="20"/>
    </location>
</feature>
<dbReference type="EMBL" id="JAZHGC010000018">
    <property type="protein sequence ID" value="MEM5288405.1"/>
    <property type="molecule type" value="Genomic_DNA"/>
</dbReference>
<proteinExistence type="predicted"/>
<comment type="caution">
    <text evidence="2">The sequence shown here is derived from an EMBL/GenBank/DDBJ whole genome shotgun (WGS) entry which is preliminary data.</text>
</comment>
<accession>A0ABU9QG35</accession>